<dbReference type="GeneID" id="5981803"/>
<reference evidence="2" key="1">
    <citation type="journal article" date="2007" name="Plant Cell">
        <title>Dothideomycete-plant interactions illuminated by genome sequencing and EST analysis of the wheat pathogen Stagonospora nodorum.</title>
        <authorList>
            <person name="Hane J.K."/>
            <person name="Lowe R.G."/>
            <person name="Solomon P.S."/>
            <person name="Tan K.C."/>
            <person name="Schoch C.L."/>
            <person name="Spatafora J.W."/>
            <person name="Crous P.W."/>
            <person name="Kodira C."/>
            <person name="Birren B.W."/>
            <person name="Galagan J.E."/>
            <person name="Torriani S.F."/>
            <person name="McDonald B.A."/>
            <person name="Oliver R.P."/>
        </authorList>
    </citation>
    <scope>NUCLEOTIDE SEQUENCE [LARGE SCALE GENOMIC DNA]</scope>
    <source>
        <strain evidence="2">SN15 / ATCC MYA-4574 / FGSC 10173</strain>
    </source>
</reference>
<evidence type="ECO:0000313" key="2">
    <source>
        <dbReference type="Proteomes" id="UP000001055"/>
    </source>
</evidence>
<name>Q0U0I9_PHANO</name>
<dbReference type="VEuPathDB" id="FungiDB:JI435_146940"/>
<dbReference type="InParanoid" id="Q0U0I9"/>
<accession>Q0U0I9</accession>
<dbReference type="Proteomes" id="UP000001055">
    <property type="component" value="Unassembled WGS sequence"/>
</dbReference>
<evidence type="ECO:0000313" key="1">
    <source>
        <dbReference type="EMBL" id="EAT77886.1"/>
    </source>
</evidence>
<organism evidence="1 2">
    <name type="scientific">Phaeosphaeria nodorum (strain SN15 / ATCC MYA-4574 / FGSC 10173)</name>
    <name type="common">Glume blotch fungus</name>
    <name type="synonym">Parastagonospora nodorum</name>
    <dbReference type="NCBI Taxonomy" id="321614"/>
    <lineage>
        <taxon>Eukaryota</taxon>
        <taxon>Fungi</taxon>
        <taxon>Dikarya</taxon>
        <taxon>Ascomycota</taxon>
        <taxon>Pezizomycotina</taxon>
        <taxon>Dothideomycetes</taxon>
        <taxon>Pleosporomycetidae</taxon>
        <taxon>Pleosporales</taxon>
        <taxon>Pleosporineae</taxon>
        <taxon>Phaeosphaeriaceae</taxon>
        <taxon>Parastagonospora</taxon>
    </lineage>
</organism>
<gene>
    <name evidence="1" type="ORF">SNOG_14694</name>
</gene>
<protein>
    <submittedName>
        <fullName evidence="1">Uncharacterized protein</fullName>
    </submittedName>
</protein>
<dbReference type="EMBL" id="CH445357">
    <property type="protein sequence ID" value="EAT77886.1"/>
    <property type="molecule type" value="Genomic_DNA"/>
</dbReference>
<dbReference type="AlphaFoldDB" id="Q0U0I9"/>
<sequence length="188" mass="20525">MPDATASLFDQPPQRRKNTARAFRCARTVNIALFVRLHAVFSRDHPTNSWAIARHGLMQAPNAHFLPAASLSHGHSPFNAQYDSYATASSIDDYHQLWLAGRRASGCCRTVSSTTLSALLQSAADAHSGGSEQGWLIEEDTTCTATLPDTWKSLAGLCPPTRSGIAETSAEMAPFNNPAHQWTKFMLR</sequence>
<dbReference type="KEGG" id="pno:SNOG_14694"/>
<proteinExistence type="predicted"/>
<dbReference type="RefSeq" id="XP_001804877.1">
    <property type="nucleotide sequence ID" value="XM_001804825.1"/>
</dbReference>